<name>A0A2M6UP71_9BRAD</name>
<dbReference type="GO" id="GO:0003677">
    <property type="term" value="F:DNA binding"/>
    <property type="evidence" value="ECO:0007669"/>
    <property type="project" value="InterPro"/>
</dbReference>
<gene>
    <name evidence="4" type="ORF">TSA1_29900</name>
</gene>
<protein>
    <submittedName>
        <fullName evidence="4">Integrase</fullName>
    </submittedName>
</protein>
<dbReference type="Pfam" id="PF00589">
    <property type="entry name" value="Phage_integrase"/>
    <property type="match status" value="1"/>
</dbReference>
<dbReference type="GO" id="GO:0006310">
    <property type="term" value="P:DNA recombination"/>
    <property type="evidence" value="ECO:0007669"/>
    <property type="project" value="UniProtKB-KW"/>
</dbReference>
<evidence type="ECO:0000256" key="1">
    <source>
        <dbReference type="ARBA" id="ARBA00022908"/>
    </source>
</evidence>
<dbReference type="CDD" id="cd00796">
    <property type="entry name" value="INT_Rci_Hp1_C"/>
    <property type="match status" value="1"/>
</dbReference>
<proteinExistence type="predicted"/>
<dbReference type="InterPro" id="IPR011010">
    <property type="entry name" value="DNA_brk_join_enz"/>
</dbReference>
<dbReference type="EMBL" id="LFJC01000003">
    <property type="protein sequence ID" value="PIT06402.1"/>
    <property type="molecule type" value="Genomic_DNA"/>
</dbReference>
<accession>A0A2M6UP71</accession>
<dbReference type="InterPro" id="IPR050090">
    <property type="entry name" value="Tyrosine_recombinase_XerCD"/>
</dbReference>
<dbReference type="Proteomes" id="UP000228930">
    <property type="component" value="Unassembled WGS sequence"/>
</dbReference>
<reference evidence="4 5" key="1">
    <citation type="submission" date="2015-06" db="EMBL/GenBank/DDBJ databases">
        <title>Comparative genome analysis of nirS-carrying Bradyrhizobium sp. strains.</title>
        <authorList>
            <person name="Ishii S."/>
            <person name="Jang J."/>
            <person name="Nishizawa T."/>
            <person name="Senoo K."/>
        </authorList>
    </citation>
    <scope>NUCLEOTIDE SEQUENCE [LARGE SCALE GENOMIC DNA]</scope>
    <source>
        <strain evidence="4 5">TSA1</strain>
    </source>
</reference>
<dbReference type="InterPro" id="IPR013762">
    <property type="entry name" value="Integrase-like_cat_sf"/>
</dbReference>
<organism evidence="4 5">
    <name type="scientific">Bradyrhizobium nitroreducens</name>
    <dbReference type="NCBI Taxonomy" id="709803"/>
    <lineage>
        <taxon>Bacteria</taxon>
        <taxon>Pseudomonadati</taxon>
        <taxon>Pseudomonadota</taxon>
        <taxon>Alphaproteobacteria</taxon>
        <taxon>Hyphomicrobiales</taxon>
        <taxon>Nitrobacteraceae</taxon>
        <taxon>Bradyrhizobium</taxon>
    </lineage>
</organism>
<evidence type="ECO:0000256" key="2">
    <source>
        <dbReference type="ARBA" id="ARBA00023172"/>
    </source>
</evidence>
<comment type="caution">
    <text evidence="4">The sequence shown here is derived from an EMBL/GenBank/DDBJ whole genome shotgun (WGS) entry which is preliminary data.</text>
</comment>
<sequence length="328" mass="37336">MYLDAELAKLRDRFKVTEENEDSIPGIRKFKKRIGRLNDWWGAKMLAEVDGEQCRQYAKERGNKGGSRRDLEDLRAAINHHSAEGYHRGLVKITLPAKGEPRDKWLTRSDAAKLIWTCWRYREIQKMSRGPMKGQKVATDKRPLRHLARFILIGIYSGSRAGAIAAASPIPAVGRSFVDLDRGIFYRRRQGDARTNKRQPPVPIPPRLLVHLRRWHRLDSHAKNFVQFNGMPVTSVKTAFKSAVRLAGLGTGVSPHTLRHTAATWLMQRGADPWQAAGYLGMSLEVLLNTYGHHHPDYLSDAVEKIAKRERKVEGNRGSFDPVLQLRK</sequence>
<keyword evidence="5" id="KW-1185">Reference proteome</keyword>
<dbReference type="PROSITE" id="PS51898">
    <property type="entry name" value="TYR_RECOMBINASE"/>
    <property type="match status" value="1"/>
</dbReference>
<dbReference type="AlphaFoldDB" id="A0A2M6UP71"/>
<dbReference type="Gene3D" id="1.10.443.10">
    <property type="entry name" value="Intergrase catalytic core"/>
    <property type="match status" value="1"/>
</dbReference>
<keyword evidence="1" id="KW-0229">DNA integration</keyword>
<dbReference type="SUPFAM" id="SSF56349">
    <property type="entry name" value="DNA breaking-rejoining enzymes"/>
    <property type="match status" value="1"/>
</dbReference>
<evidence type="ECO:0000313" key="5">
    <source>
        <dbReference type="Proteomes" id="UP000228930"/>
    </source>
</evidence>
<evidence type="ECO:0000259" key="3">
    <source>
        <dbReference type="PROSITE" id="PS51898"/>
    </source>
</evidence>
<dbReference type="PANTHER" id="PTHR30349">
    <property type="entry name" value="PHAGE INTEGRASE-RELATED"/>
    <property type="match status" value="1"/>
</dbReference>
<dbReference type="PANTHER" id="PTHR30349:SF88">
    <property type="entry name" value="BLL1584 PROTEIN"/>
    <property type="match status" value="1"/>
</dbReference>
<dbReference type="GO" id="GO:0015074">
    <property type="term" value="P:DNA integration"/>
    <property type="evidence" value="ECO:0007669"/>
    <property type="project" value="UniProtKB-KW"/>
</dbReference>
<feature type="domain" description="Tyr recombinase" evidence="3">
    <location>
        <begin position="101"/>
        <end position="304"/>
    </location>
</feature>
<keyword evidence="2" id="KW-0233">DNA recombination</keyword>
<evidence type="ECO:0000313" key="4">
    <source>
        <dbReference type="EMBL" id="PIT06402.1"/>
    </source>
</evidence>
<dbReference type="InterPro" id="IPR002104">
    <property type="entry name" value="Integrase_catalytic"/>
</dbReference>